<organism evidence="1">
    <name type="scientific">marine metagenome</name>
    <dbReference type="NCBI Taxonomy" id="408172"/>
    <lineage>
        <taxon>unclassified sequences</taxon>
        <taxon>metagenomes</taxon>
        <taxon>ecological metagenomes</taxon>
    </lineage>
</organism>
<sequence>MRITNQTLLIAFVAGIVLLPLRAVIASDHTTSGNEVRSAGSSSIS</sequence>
<dbReference type="AlphaFoldDB" id="A0A382V0P7"/>
<gene>
    <name evidence="1" type="ORF">METZ01_LOCUS392907</name>
</gene>
<evidence type="ECO:0000313" key="1">
    <source>
        <dbReference type="EMBL" id="SVD40053.1"/>
    </source>
</evidence>
<reference evidence="1" key="1">
    <citation type="submission" date="2018-05" db="EMBL/GenBank/DDBJ databases">
        <authorList>
            <person name="Lanie J.A."/>
            <person name="Ng W.-L."/>
            <person name="Kazmierczak K.M."/>
            <person name="Andrzejewski T.M."/>
            <person name="Davidsen T.M."/>
            <person name="Wayne K.J."/>
            <person name="Tettelin H."/>
            <person name="Glass J.I."/>
            <person name="Rusch D."/>
            <person name="Podicherti R."/>
            <person name="Tsui H.-C.T."/>
            <person name="Winkler M.E."/>
        </authorList>
    </citation>
    <scope>NUCLEOTIDE SEQUENCE</scope>
</reference>
<proteinExistence type="predicted"/>
<protein>
    <submittedName>
        <fullName evidence="1">Uncharacterized protein</fullName>
    </submittedName>
</protein>
<accession>A0A382V0P7</accession>
<name>A0A382V0P7_9ZZZZ</name>
<dbReference type="EMBL" id="UINC01148263">
    <property type="protein sequence ID" value="SVD40053.1"/>
    <property type="molecule type" value="Genomic_DNA"/>
</dbReference>